<dbReference type="SMART" id="SM00849">
    <property type="entry name" value="Lactamase_B"/>
    <property type="match status" value="1"/>
</dbReference>
<gene>
    <name evidence="7 9" type="primary">gloB</name>
    <name evidence="9" type="ORF">CR492_07040</name>
</gene>
<evidence type="ECO:0000256" key="1">
    <source>
        <dbReference type="ARBA" id="ARBA00001623"/>
    </source>
</evidence>
<dbReference type="InterPro" id="IPR001279">
    <property type="entry name" value="Metallo-B-lactamas"/>
</dbReference>
<feature type="domain" description="Metallo-beta-lactamase" evidence="8">
    <location>
        <begin position="13"/>
        <end position="172"/>
    </location>
</feature>
<reference evidence="9 10" key="1">
    <citation type="submission" date="2017-10" db="EMBL/GenBank/DDBJ databases">
        <title>Genome announcement of Methylocella silvestris TVC from permafrost.</title>
        <authorList>
            <person name="Wang J."/>
            <person name="Geng K."/>
            <person name="Ul-Haque F."/>
            <person name="Crombie A.T."/>
            <person name="Street L.E."/>
            <person name="Wookey P.A."/>
            <person name="Murrell J.C."/>
            <person name="Pratscher J."/>
        </authorList>
    </citation>
    <scope>NUCLEOTIDE SEQUENCE [LARGE SCALE GENOMIC DNA]</scope>
    <source>
        <strain evidence="9 10">TVC</strain>
    </source>
</reference>
<evidence type="ECO:0000256" key="5">
    <source>
        <dbReference type="ARBA" id="ARBA00022801"/>
    </source>
</evidence>
<evidence type="ECO:0000313" key="9">
    <source>
        <dbReference type="EMBL" id="PNG26736.1"/>
    </source>
</evidence>
<dbReference type="GO" id="GO:0019243">
    <property type="term" value="P:methylglyoxal catabolic process to D-lactate via S-lactoyl-glutathione"/>
    <property type="evidence" value="ECO:0007669"/>
    <property type="project" value="UniProtKB-UniRule"/>
</dbReference>
<evidence type="ECO:0000256" key="6">
    <source>
        <dbReference type="ARBA" id="ARBA00022833"/>
    </source>
</evidence>
<comment type="pathway">
    <text evidence="2 7">Secondary metabolite metabolism; methylglyoxal degradation; (R)-lactate from methylglyoxal: step 2/2.</text>
</comment>
<dbReference type="PANTHER" id="PTHR43705:SF1">
    <property type="entry name" value="HYDROXYACYLGLUTATHIONE HYDROLASE GLOB"/>
    <property type="match status" value="1"/>
</dbReference>
<organism evidence="9 10">
    <name type="scientific">Methylocella silvestris</name>
    <dbReference type="NCBI Taxonomy" id="199596"/>
    <lineage>
        <taxon>Bacteria</taxon>
        <taxon>Pseudomonadati</taxon>
        <taxon>Pseudomonadota</taxon>
        <taxon>Alphaproteobacteria</taxon>
        <taxon>Hyphomicrobiales</taxon>
        <taxon>Beijerinckiaceae</taxon>
        <taxon>Methylocella</taxon>
    </lineage>
</organism>
<comment type="similarity">
    <text evidence="3 7">Belongs to the metallo-beta-lactamase superfamily. Glyoxalase II family.</text>
</comment>
<dbReference type="InterPro" id="IPR035680">
    <property type="entry name" value="Clx_II_MBL"/>
</dbReference>
<name>A0A2J7TJ10_METSI</name>
<dbReference type="InterPro" id="IPR050110">
    <property type="entry name" value="Glyoxalase_II_hydrolase"/>
</dbReference>
<dbReference type="PANTHER" id="PTHR43705">
    <property type="entry name" value="HYDROXYACYLGLUTATHIONE HYDROLASE"/>
    <property type="match status" value="1"/>
</dbReference>
<feature type="binding site" evidence="7">
    <location>
        <position position="56"/>
    </location>
    <ligand>
        <name>Zn(2+)</name>
        <dbReference type="ChEBI" id="CHEBI:29105"/>
        <label>1</label>
    </ligand>
</feature>
<dbReference type="UniPathway" id="UPA00619">
    <property type="reaction ID" value="UER00676"/>
</dbReference>
<evidence type="ECO:0000256" key="4">
    <source>
        <dbReference type="ARBA" id="ARBA00022723"/>
    </source>
</evidence>
<feature type="binding site" evidence="7">
    <location>
        <position position="172"/>
    </location>
    <ligand>
        <name>Zn(2+)</name>
        <dbReference type="ChEBI" id="CHEBI:29105"/>
        <label>2</label>
    </ligand>
</feature>
<dbReference type="Pfam" id="PF00753">
    <property type="entry name" value="Lactamase_B"/>
    <property type="match status" value="1"/>
</dbReference>
<comment type="caution">
    <text evidence="9">The sequence shown here is derived from an EMBL/GenBank/DDBJ whole genome shotgun (WGS) entry which is preliminary data.</text>
</comment>
<feature type="binding site" evidence="7">
    <location>
        <position position="115"/>
    </location>
    <ligand>
        <name>Zn(2+)</name>
        <dbReference type="ChEBI" id="CHEBI:29105"/>
        <label>1</label>
    </ligand>
</feature>
<dbReference type="AlphaFoldDB" id="A0A2J7TJ10"/>
<comment type="subunit">
    <text evidence="7">Monomer.</text>
</comment>
<dbReference type="EMBL" id="PDZR01000005">
    <property type="protein sequence ID" value="PNG26736.1"/>
    <property type="molecule type" value="Genomic_DNA"/>
</dbReference>
<dbReference type="CDD" id="cd07723">
    <property type="entry name" value="hydroxyacylglutathione_hydrolase_MBL-fold"/>
    <property type="match status" value="1"/>
</dbReference>
<feature type="binding site" evidence="7">
    <location>
        <position position="134"/>
    </location>
    <ligand>
        <name>Zn(2+)</name>
        <dbReference type="ChEBI" id="CHEBI:29105"/>
        <label>2</label>
    </ligand>
</feature>
<sequence>MAPHIHQFICLSDNFGVLVHDPETRATAAIDAPDGAPILAALAAREWELTDILLTHHHADHVQGVGALKTAFPKARVVGPLKEAEKIGGLDLKVGEGDLIMVGSLAARVMTLPGHTSGHVAYWFAEEDLAFVGDTLFAMGCGRAFEEPPDVLFHSLSRLAALPDETQVYCGHEYTLANAKFALSVEPGNTLLKERAAEVAALRAAGKFTLPTTISIELATNPFLRAEEPELQAAVGMPGADPAAVFAMLRERKNRA</sequence>
<feature type="binding site" evidence="7">
    <location>
        <position position="61"/>
    </location>
    <ligand>
        <name>Zn(2+)</name>
        <dbReference type="ChEBI" id="CHEBI:29105"/>
        <label>2</label>
    </ligand>
</feature>
<evidence type="ECO:0000256" key="3">
    <source>
        <dbReference type="ARBA" id="ARBA00006759"/>
    </source>
</evidence>
<comment type="function">
    <text evidence="7">Thiolesterase that catalyzes the hydrolysis of S-D-lactoyl-glutathione to form glutathione and D-lactic acid.</text>
</comment>
<feature type="binding site" evidence="7">
    <location>
        <position position="134"/>
    </location>
    <ligand>
        <name>Zn(2+)</name>
        <dbReference type="ChEBI" id="CHEBI:29105"/>
        <label>1</label>
    </ligand>
</feature>
<dbReference type="HAMAP" id="MF_01374">
    <property type="entry name" value="Glyoxalase_2"/>
    <property type="match status" value="1"/>
</dbReference>
<dbReference type="NCBIfam" id="TIGR03413">
    <property type="entry name" value="GSH_gloB"/>
    <property type="match status" value="1"/>
</dbReference>
<protein>
    <recommendedName>
        <fullName evidence="7">Hydroxyacylglutathione hydrolase</fullName>
        <ecNumber evidence="7">3.1.2.6</ecNumber>
    </recommendedName>
    <alternativeName>
        <fullName evidence="7">Glyoxalase II</fullName>
        <shortName evidence="7">Glx II</shortName>
    </alternativeName>
</protein>
<dbReference type="Pfam" id="PF16123">
    <property type="entry name" value="HAGH_C"/>
    <property type="match status" value="1"/>
</dbReference>
<keyword evidence="6 7" id="KW-0862">Zinc</keyword>
<feature type="binding site" evidence="7">
    <location>
        <position position="60"/>
    </location>
    <ligand>
        <name>Zn(2+)</name>
        <dbReference type="ChEBI" id="CHEBI:29105"/>
        <label>2</label>
    </ligand>
</feature>
<dbReference type="InterPro" id="IPR036866">
    <property type="entry name" value="RibonucZ/Hydroxyglut_hydro"/>
</dbReference>
<proteinExistence type="inferred from homology"/>
<dbReference type="SUPFAM" id="SSF56281">
    <property type="entry name" value="Metallo-hydrolase/oxidoreductase"/>
    <property type="match status" value="1"/>
</dbReference>
<evidence type="ECO:0000256" key="7">
    <source>
        <dbReference type="HAMAP-Rule" id="MF_01374"/>
    </source>
</evidence>
<evidence type="ECO:0000313" key="10">
    <source>
        <dbReference type="Proteomes" id="UP000236286"/>
    </source>
</evidence>
<evidence type="ECO:0000259" key="8">
    <source>
        <dbReference type="SMART" id="SM00849"/>
    </source>
</evidence>
<dbReference type="Proteomes" id="UP000236286">
    <property type="component" value="Unassembled WGS sequence"/>
</dbReference>
<keyword evidence="5 7" id="KW-0378">Hydrolase</keyword>
<dbReference type="InterPro" id="IPR032282">
    <property type="entry name" value="HAGH_C"/>
</dbReference>
<dbReference type="GO" id="GO:0004416">
    <property type="term" value="F:hydroxyacylglutathione hydrolase activity"/>
    <property type="evidence" value="ECO:0007669"/>
    <property type="project" value="UniProtKB-UniRule"/>
</dbReference>
<comment type="cofactor">
    <cofactor evidence="7">
        <name>Zn(2+)</name>
        <dbReference type="ChEBI" id="CHEBI:29105"/>
    </cofactor>
    <text evidence="7">Binds 2 Zn(2+) ions per subunit.</text>
</comment>
<dbReference type="OrthoDB" id="9802248at2"/>
<dbReference type="Gene3D" id="3.60.15.10">
    <property type="entry name" value="Ribonuclease Z/Hydroxyacylglutathione hydrolase-like"/>
    <property type="match status" value="1"/>
</dbReference>
<keyword evidence="4 7" id="KW-0479">Metal-binding</keyword>
<dbReference type="GO" id="GO:0046872">
    <property type="term" value="F:metal ion binding"/>
    <property type="evidence" value="ECO:0007669"/>
    <property type="project" value="UniProtKB-KW"/>
</dbReference>
<feature type="binding site" evidence="7">
    <location>
        <position position="58"/>
    </location>
    <ligand>
        <name>Zn(2+)</name>
        <dbReference type="ChEBI" id="CHEBI:29105"/>
        <label>1</label>
    </ligand>
</feature>
<dbReference type="EC" id="3.1.2.6" evidence="7"/>
<dbReference type="PIRSF" id="PIRSF005457">
    <property type="entry name" value="Glx"/>
    <property type="match status" value="1"/>
</dbReference>
<dbReference type="RefSeq" id="WP_102843031.1">
    <property type="nucleotide sequence ID" value="NZ_PDZR01000005.1"/>
</dbReference>
<dbReference type="InterPro" id="IPR017782">
    <property type="entry name" value="Hydroxyacylglutathione_Hdrlase"/>
</dbReference>
<accession>A0A2J7TJ10</accession>
<comment type="catalytic activity">
    <reaction evidence="1 7">
        <text>an S-(2-hydroxyacyl)glutathione + H2O = a 2-hydroxy carboxylate + glutathione + H(+)</text>
        <dbReference type="Rhea" id="RHEA:21864"/>
        <dbReference type="ChEBI" id="CHEBI:15377"/>
        <dbReference type="ChEBI" id="CHEBI:15378"/>
        <dbReference type="ChEBI" id="CHEBI:57925"/>
        <dbReference type="ChEBI" id="CHEBI:58896"/>
        <dbReference type="ChEBI" id="CHEBI:71261"/>
        <dbReference type="EC" id="3.1.2.6"/>
    </reaction>
</comment>
<evidence type="ECO:0000256" key="2">
    <source>
        <dbReference type="ARBA" id="ARBA00004963"/>
    </source>
</evidence>